<name>A0A834I8U7_RHYFE</name>
<gene>
    <name evidence="1" type="ORF">GWI33_010954</name>
</gene>
<keyword evidence="2" id="KW-1185">Reference proteome</keyword>
<evidence type="ECO:0000313" key="1">
    <source>
        <dbReference type="EMBL" id="KAF7276069.1"/>
    </source>
</evidence>
<reference evidence="1" key="1">
    <citation type="submission" date="2020-08" db="EMBL/GenBank/DDBJ databases">
        <title>Genome sequencing and assembly of the red palm weevil Rhynchophorus ferrugineus.</title>
        <authorList>
            <person name="Dias G.B."/>
            <person name="Bergman C.M."/>
            <person name="Manee M."/>
        </authorList>
    </citation>
    <scope>NUCLEOTIDE SEQUENCE</scope>
    <source>
        <strain evidence="1">AA-2017</strain>
        <tissue evidence="1">Whole larva</tissue>
    </source>
</reference>
<dbReference type="AlphaFoldDB" id="A0A834I8U7"/>
<dbReference type="EMBL" id="JAACXV010008489">
    <property type="protein sequence ID" value="KAF7276069.1"/>
    <property type="molecule type" value="Genomic_DNA"/>
</dbReference>
<evidence type="ECO:0000313" key="2">
    <source>
        <dbReference type="Proteomes" id="UP000625711"/>
    </source>
</evidence>
<feature type="non-terminal residue" evidence="1">
    <location>
        <position position="183"/>
    </location>
</feature>
<protein>
    <recommendedName>
        <fullName evidence="3">TonB-dependent receptor</fullName>
    </recommendedName>
</protein>
<dbReference type="SUPFAM" id="SSF56935">
    <property type="entry name" value="Porins"/>
    <property type="match status" value="1"/>
</dbReference>
<organism evidence="1 2">
    <name type="scientific">Rhynchophorus ferrugineus</name>
    <name type="common">Red palm weevil</name>
    <name type="synonym">Curculio ferrugineus</name>
    <dbReference type="NCBI Taxonomy" id="354439"/>
    <lineage>
        <taxon>Eukaryota</taxon>
        <taxon>Metazoa</taxon>
        <taxon>Ecdysozoa</taxon>
        <taxon>Arthropoda</taxon>
        <taxon>Hexapoda</taxon>
        <taxon>Insecta</taxon>
        <taxon>Pterygota</taxon>
        <taxon>Neoptera</taxon>
        <taxon>Endopterygota</taxon>
        <taxon>Coleoptera</taxon>
        <taxon>Polyphaga</taxon>
        <taxon>Cucujiformia</taxon>
        <taxon>Curculionidae</taxon>
        <taxon>Dryophthorinae</taxon>
        <taxon>Rhynchophorus</taxon>
    </lineage>
</organism>
<proteinExistence type="predicted"/>
<dbReference type="Proteomes" id="UP000625711">
    <property type="component" value="Unassembled WGS sequence"/>
</dbReference>
<dbReference type="OrthoDB" id="10059063at2759"/>
<comment type="caution">
    <text evidence="1">The sequence shown here is derived from an EMBL/GenBank/DDBJ whole genome shotgun (WGS) entry which is preliminary data.</text>
</comment>
<sequence length="183" mass="20336">MPSKNSAFVTGEYGENNTYKAIVGADLAQDGFYAKVRGQRLESDGTPVKDFANAPDAAYDQKGYSAKVGVDQKQYAASVEYAENKGTSEYDNYGVLTSQDFENQQVNVLGRYNPIETLAINARWSQFKDELAQNDVNYLAQYDFVNTKRQETDLNVNWNFLPSQHLLVGATLAQVDVDSLSFG</sequence>
<accession>A0A834I8U7</accession>
<evidence type="ECO:0008006" key="3">
    <source>
        <dbReference type="Google" id="ProtNLM"/>
    </source>
</evidence>